<dbReference type="PANTHER" id="PTHR34682">
    <property type="entry name" value="AT HOOK MOTIF-CONTAINING PROTEIN"/>
    <property type="match status" value="1"/>
</dbReference>
<dbReference type="InterPro" id="IPR045881">
    <property type="entry name" value="MNM1-like"/>
</dbReference>
<sequence>MAKEHQEEDSADLATHDTRHKRGRPRKDDIAGSEPYKRTRRCKVDVEAHGNDPFVGQVVSGVLDGKFDAGYMLTVQVGERGSVLRGVVFEPGRSVPISAANDVAPNVKMFKRDEVSLQSFAWQLPSFTPVRSRSDGAVLHHQRDESTTSSKGICTDTIAEDINAKVQIPSFVDVRRLPENGTNHAPRNLKQDSQSTSSDNANKNENKNVEITNITAECPRDIHRPEVGSPSIIASDSTKIVGVEAVTDVKPIIPLSQTISESKKPTMSDGRTDSASDNITVNVQEVVNDIKLITQMPASTSEPKQIAETLDVGSIITHDNESDHLHKIFIDSKPVTELSQAKASECKQSSETSGIGLVFTNGPDDYAKSPSPVTAQSSEHVIEGVVDLGEAPDTTDSSVDESGVQHSVKLALEDGTVEVAEGMNSSVGQESKACFDPLQSECNKPVESFGELLTDNVLTRKIIPEQPQSNSIKVCSGAPSDVTNSSSRVTDVNNGSSKA</sequence>
<dbReference type="EMBL" id="GDJX01012509">
    <property type="protein sequence ID" value="JAT55427.1"/>
    <property type="molecule type" value="Transcribed_RNA"/>
</dbReference>
<dbReference type="AlphaFoldDB" id="A0A1D1XW04"/>
<dbReference type="PANTHER" id="PTHR34682:SF1">
    <property type="entry name" value="PROTEIN METABOLIC NETWORK MODULATOR 1"/>
    <property type="match status" value="1"/>
</dbReference>
<evidence type="ECO:0000256" key="1">
    <source>
        <dbReference type="SAM" id="MobiDB-lite"/>
    </source>
</evidence>
<dbReference type="EMBL" id="GDJX01021359">
    <property type="protein sequence ID" value="JAT46577.1"/>
    <property type="molecule type" value="Transcribed_RNA"/>
</dbReference>
<gene>
    <name evidence="2" type="primary">HMGB10_0</name>
    <name evidence="4" type="synonym">HMGB10_2</name>
    <name evidence="3" type="synonym">HMGB10_3</name>
    <name evidence="4" type="ORF">g.63734</name>
    <name evidence="3" type="ORF">g.63735</name>
    <name evidence="2" type="ORF">g.63742</name>
</gene>
<feature type="compositionally biased region" description="Polar residues" evidence="1">
    <location>
        <begin position="481"/>
        <end position="499"/>
    </location>
</feature>
<feature type="region of interest" description="Disordered" evidence="1">
    <location>
        <begin position="174"/>
        <end position="210"/>
    </location>
</feature>
<reference evidence="2" key="1">
    <citation type="submission" date="2015-07" db="EMBL/GenBank/DDBJ databases">
        <title>Transcriptome Assembly of Anthurium amnicola.</title>
        <authorList>
            <person name="Suzuki J."/>
        </authorList>
    </citation>
    <scope>NUCLEOTIDE SEQUENCE</scope>
</reference>
<feature type="region of interest" description="Disordered" evidence="1">
    <location>
        <begin position="1"/>
        <end position="39"/>
    </location>
</feature>
<evidence type="ECO:0000313" key="2">
    <source>
        <dbReference type="EMBL" id="JAT46577.1"/>
    </source>
</evidence>
<feature type="region of interest" description="Disordered" evidence="1">
    <location>
        <begin position="470"/>
        <end position="499"/>
    </location>
</feature>
<accession>A0A1D1XW04</accession>
<protein>
    <submittedName>
        <fullName evidence="2">High mobility group B protein 10</fullName>
    </submittedName>
</protein>
<name>A0A1D1XW04_9ARAE</name>
<evidence type="ECO:0000313" key="3">
    <source>
        <dbReference type="EMBL" id="JAT55427.1"/>
    </source>
</evidence>
<dbReference type="EMBL" id="GDJX01005805">
    <property type="protein sequence ID" value="JAT62131.1"/>
    <property type="molecule type" value="Transcribed_RNA"/>
</dbReference>
<feature type="compositionally biased region" description="Polar residues" evidence="1">
    <location>
        <begin position="180"/>
        <end position="201"/>
    </location>
</feature>
<organism evidence="2">
    <name type="scientific">Anthurium amnicola</name>
    <dbReference type="NCBI Taxonomy" id="1678845"/>
    <lineage>
        <taxon>Eukaryota</taxon>
        <taxon>Viridiplantae</taxon>
        <taxon>Streptophyta</taxon>
        <taxon>Embryophyta</taxon>
        <taxon>Tracheophyta</taxon>
        <taxon>Spermatophyta</taxon>
        <taxon>Magnoliopsida</taxon>
        <taxon>Liliopsida</taxon>
        <taxon>Araceae</taxon>
        <taxon>Pothoideae</taxon>
        <taxon>Potheae</taxon>
        <taxon>Anthurium</taxon>
    </lineage>
</organism>
<proteinExistence type="predicted"/>
<evidence type="ECO:0000313" key="4">
    <source>
        <dbReference type="EMBL" id="JAT62131.1"/>
    </source>
</evidence>